<reference evidence="1" key="2">
    <citation type="submission" date="2017-06" db="EMBL/GenBank/DDBJ databases">
        <title>WGS assembly of Brachypodium distachyon.</title>
        <authorList>
            <consortium name="The International Brachypodium Initiative"/>
            <person name="Lucas S."/>
            <person name="Harmon-Smith M."/>
            <person name="Lail K."/>
            <person name="Tice H."/>
            <person name="Grimwood J."/>
            <person name="Bruce D."/>
            <person name="Barry K."/>
            <person name="Shu S."/>
            <person name="Lindquist E."/>
            <person name="Wang M."/>
            <person name="Pitluck S."/>
            <person name="Vogel J.P."/>
            <person name="Garvin D.F."/>
            <person name="Mockler T.C."/>
            <person name="Schmutz J."/>
            <person name="Rokhsar D."/>
            <person name="Bevan M.W."/>
        </authorList>
    </citation>
    <scope>NUCLEOTIDE SEQUENCE</scope>
    <source>
        <strain evidence="1">Bd21</strain>
    </source>
</reference>
<protein>
    <submittedName>
        <fullName evidence="1 2">Uncharacterized protein</fullName>
    </submittedName>
</protein>
<proteinExistence type="predicted"/>
<gene>
    <name evidence="1" type="ORF">BRADI_5g21654v3</name>
</gene>
<dbReference type="AlphaFoldDB" id="A0A0Q3P6I1"/>
<dbReference type="EnsemblPlants" id="KQJ84561">
    <property type="protein sequence ID" value="KQJ84561"/>
    <property type="gene ID" value="BRADI_5g21654v3"/>
</dbReference>
<dbReference type="Proteomes" id="UP000008810">
    <property type="component" value="Chromosome 5"/>
</dbReference>
<evidence type="ECO:0000313" key="2">
    <source>
        <dbReference type="EnsemblPlants" id="KQJ84561"/>
    </source>
</evidence>
<reference evidence="1 2" key="1">
    <citation type="journal article" date="2010" name="Nature">
        <title>Genome sequencing and analysis of the model grass Brachypodium distachyon.</title>
        <authorList>
            <consortium name="International Brachypodium Initiative"/>
        </authorList>
    </citation>
    <scope>NUCLEOTIDE SEQUENCE [LARGE SCALE GENOMIC DNA]</scope>
    <source>
        <strain evidence="1 2">Bd21</strain>
    </source>
</reference>
<evidence type="ECO:0000313" key="1">
    <source>
        <dbReference type="EMBL" id="KQJ84561.1"/>
    </source>
</evidence>
<dbReference type="InParanoid" id="A0A0Q3P6I1"/>
<evidence type="ECO:0000313" key="3">
    <source>
        <dbReference type="Proteomes" id="UP000008810"/>
    </source>
</evidence>
<reference evidence="2" key="3">
    <citation type="submission" date="2018-08" db="UniProtKB">
        <authorList>
            <consortium name="EnsemblPlants"/>
        </authorList>
    </citation>
    <scope>IDENTIFICATION</scope>
    <source>
        <strain evidence="2">cv. Bd21</strain>
    </source>
</reference>
<accession>A0A0Q3P6I1</accession>
<sequence length="91" mass="10402">MLSPYESSWCCVVSHLPIHSFMTRPTTTSLSQWKLICAHALLCIHASDGPLVTTLNWHASMQAKNRKTYCVELLCKLSLVHQYSSVYYIAW</sequence>
<dbReference type="EMBL" id="CM000884">
    <property type="protein sequence ID" value="KQJ84561.1"/>
    <property type="molecule type" value="Genomic_DNA"/>
</dbReference>
<organism evidence="1">
    <name type="scientific">Brachypodium distachyon</name>
    <name type="common">Purple false brome</name>
    <name type="synonym">Trachynia distachya</name>
    <dbReference type="NCBI Taxonomy" id="15368"/>
    <lineage>
        <taxon>Eukaryota</taxon>
        <taxon>Viridiplantae</taxon>
        <taxon>Streptophyta</taxon>
        <taxon>Embryophyta</taxon>
        <taxon>Tracheophyta</taxon>
        <taxon>Spermatophyta</taxon>
        <taxon>Magnoliopsida</taxon>
        <taxon>Liliopsida</taxon>
        <taxon>Poales</taxon>
        <taxon>Poaceae</taxon>
        <taxon>BOP clade</taxon>
        <taxon>Pooideae</taxon>
        <taxon>Stipodae</taxon>
        <taxon>Brachypodieae</taxon>
        <taxon>Brachypodium</taxon>
    </lineage>
</organism>
<dbReference type="Gramene" id="KQJ84561">
    <property type="protein sequence ID" value="KQJ84561"/>
    <property type="gene ID" value="BRADI_5g21654v3"/>
</dbReference>
<keyword evidence="3" id="KW-1185">Reference proteome</keyword>
<name>A0A0Q3P6I1_BRADI</name>